<dbReference type="Pfam" id="PF05787">
    <property type="entry name" value="PhoX"/>
    <property type="match status" value="1"/>
</dbReference>
<evidence type="ECO:0000313" key="3">
    <source>
        <dbReference type="Proteomes" id="UP000600101"/>
    </source>
</evidence>
<keyword evidence="3" id="KW-1185">Reference proteome</keyword>
<feature type="chain" id="PRO_5040869950" evidence="1">
    <location>
        <begin position="19"/>
        <end position="500"/>
    </location>
</feature>
<evidence type="ECO:0000313" key="2">
    <source>
        <dbReference type="EMBL" id="MBC4014944.1"/>
    </source>
</evidence>
<sequence>MIRRRALLAAPFATPALAQPRRAALTGLALPVKQDDTVAPGFRRDPLIRWGDRVIFDAPAWNPARTDADAASAQFGWDARVVGVAAPQQQAADNIPRAILAVVHPTVDPVMAFPGGRDQPAVAAAMQGASLLNIEKQGSRWVVVDGGYQSRRLSAATLCRMTGPNPGSGSVLGVLGLGGGCVTPWGTLLLAEGDPGFWTGRLTGLDPAGFGWVVEVNPFDPQSVPAKRSALGRFPHGDVAATLARDGRAVVYLTDRRVGGFLFRFLSAGPATAEDVLDSGTLAVCRMEADRITWLPLPAGADPLAAATQAGGSPLDTPAGLGLDPTGPRLLLACHGSPVRPAGHVIEISAAGGDDGANTAAAVLLFAAGNPNSADARYGRAGLPMGSAWPENPDTVMVDSRGRAWVGTDRGGRVGPQAEGLYGVDLDGPRRGVPLPVYGAPRGASVGGAAMTPDGEAMFVAVRHPGAEPGASFDRPGTRWPAFQPGVPPRSTLIGLARQG</sequence>
<proteinExistence type="predicted"/>
<protein>
    <submittedName>
        <fullName evidence="2">DUF839 domain-containing protein</fullName>
    </submittedName>
</protein>
<dbReference type="SUPFAM" id="SSF101898">
    <property type="entry name" value="NHL repeat"/>
    <property type="match status" value="1"/>
</dbReference>
<accession>A0A9X0QW50</accession>
<dbReference type="PANTHER" id="PTHR35399:SF2">
    <property type="entry name" value="DUF839 DOMAIN-CONTAINING PROTEIN"/>
    <property type="match status" value="1"/>
</dbReference>
<comment type="caution">
    <text evidence="2">The sequence shown here is derived from an EMBL/GenBank/DDBJ whole genome shotgun (WGS) entry which is preliminary data.</text>
</comment>
<name>A0A9X0QW50_9PROT</name>
<dbReference type="RefSeq" id="WP_186769719.1">
    <property type="nucleotide sequence ID" value="NZ_JACOMF010000005.1"/>
</dbReference>
<gene>
    <name evidence="2" type="ORF">H7965_06360</name>
</gene>
<dbReference type="Proteomes" id="UP000600101">
    <property type="component" value="Unassembled WGS sequence"/>
</dbReference>
<dbReference type="AlphaFoldDB" id="A0A9X0QW50"/>
<feature type="signal peptide" evidence="1">
    <location>
        <begin position="1"/>
        <end position="18"/>
    </location>
</feature>
<keyword evidence="1" id="KW-0732">Signal</keyword>
<organism evidence="2 3">
    <name type="scientific">Siccirubricoccus deserti</name>
    <dbReference type="NCBI Taxonomy" id="2013562"/>
    <lineage>
        <taxon>Bacteria</taxon>
        <taxon>Pseudomonadati</taxon>
        <taxon>Pseudomonadota</taxon>
        <taxon>Alphaproteobacteria</taxon>
        <taxon>Acetobacterales</taxon>
        <taxon>Roseomonadaceae</taxon>
        <taxon>Siccirubricoccus</taxon>
    </lineage>
</organism>
<dbReference type="InterPro" id="IPR008557">
    <property type="entry name" value="PhoX"/>
</dbReference>
<dbReference type="EMBL" id="JACOMF010000005">
    <property type="protein sequence ID" value="MBC4014944.1"/>
    <property type="molecule type" value="Genomic_DNA"/>
</dbReference>
<reference evidence="2" key="1">
    <citation type="submission" date="2020-08" db="EMBL/GenBank/DDBJ databases">
        <authorList>
            <person name="Hu Y."/>
            <person name="Nguyen S.V."/>
            <person name="Li F."/>
            <person name="Fanning S."/>
        </authorList>
    </citation>
    <scope>NUCLEOTIDE SEQUENCE</scope>
    <source>
        <strain evidence="2">SYSU D8009</strain>
    </source>
</reference>
<dbReference type="PANTHER" id="PTHR35399">
    <property type="entry name" value="SLR8030 PROTEIN"/>
    <property type="match status" value="1"/>
</dbReference>
<evidence type="ECO:0000256" key="1">
    <source>
        <dbReference type="SAM" id="SignalP"/>
    </source>
</evidence>